<name>A0ABT8JU58_9BACL</name>
<evidence type="ECO:0000313" key="4">
    <source>
        <dbReference type="Proteomes" id="UP001175097"/>
    </source>
</evidence>
<dbReference type="PROSITE" id="PS51257">
    <property type="entry name" value="PROKAR_LIPOPROTEIN"/>
    <property type="match status" value="1"/>
</dbReference>
<dbReference type="EMBL" id="JAROCC010000012">
    <property type="protein sequence ID" value="MDN4608655.1"/>
    <property type="molecule type" value="Genomic_DNA"/>
</dbReference>
<evidence type="ECO:0000256" key="2">
    <source>
        <dbReference type="SAM" id="SignalP"/>
    </source>
</evidence>
<accession>A0ABT8JU58</accession>
<keyword evidence="2" id="KW-0732">Signal</keyword>
<evidence type="ECO:0008006" key="5">
    <source>
        <dbReference type="Google" id="ProtNLM"/>
    </source>
</evidence>
<feature type="compositionally biased region" description="Basic and acidic residues" evidence="1">
    <location>
        <begin position="37"/>
        <end position="52"/>
    </location>
</feature>
<feature type="region of interest" description="Disordered" evidence="1">
    <location>
        <begin position="24"/>
        <end position="54"/>
    </location>
</feature>
<feature type="chain" id="PRO_5046470077" description="DUF4352 domain-containing protein" evidence="2">
    <location>
        <begin position="21"/>
        <end position="180"/>
    </location>
</feature>
<gene>
    <name evidence="3" type="ORF">P5G49_14430</name>
</gene>
<protein>
    <recommendedName>
        <fullName evidence="5">DUF4352 domain-containing protein</fullName>
    </recommendedName>
</protein>
<evidence type="ECO:0000256" key="1">
    <source>
        <dbReference type="SAM" id="MobiDB-lite"/>
    </source>
</evidence>
<reference evidence="3" key="1">
    <citation type="submission" date="2023-03" db="EMBL/GenBank/DDBJ databases">
        <title>MT1 and MT2 Draft Genomes of Novel Species.</title>
        <authorList>
            <person name="Venkateswaran K."/>
        </authorList>
    </citation>
    <scope>NUCLEOTIDE SEQUENCE</scope>
    <source>
        <strain evidence="3">F6_3S_P_2</strain>
    </source>
</reference>
<organism evidence="3 4">
    <name type="scientific">Sporosarcina highlanderae</name>
    <dbReference type="NCBI Taxonomy" id="3035916"/>
    <lineage>
        <taxon>Bacteria</taxon>
        <taxon>Bacillati</taxon>
        <taxon>Bacillota</taxon>
        <taxon>Bacilli</taxon>
        <taxon>Bacillales</taxon>
        <taxon>Caryophanaceae</taxon>
        <taxon>Sporosarcina</taxon>
    </lineage>
</organism>
<keyword evidence="4" id="KW-1185">Reference proteome</keyword>
<dbReference type="Proteomes" id="UP001175097">
    <property type="component" value="Unassembled WGS sequence"/>
</dbReference>
<dbReference type="RefSeq" id="WP_301244860.1">
    <property type="nucleotide sequence ID" value="NZ_JAROCC010000012.1"/>
</dbReference>
<feature type="signal peptide" evidence="2">
    <location>
        <begin position="1"/>
        <end position="20"/>
    </location>
</feature>
<comment type="caution">
    <text evidence="3">The sequence shown here is derived from an EMBL/GenBank/DDBJ whole genome shotgun (WGS) entry which is preliminary data.</text>
</comment>
<proteinExistence type="predicted"/>
<sequence>MKKIYILFVAAFVLILGACAESGVSTGGDGNSVESKNTGDKKGAPKKDDGSKLVDATAQTTEAAGLKVNLGEIKISEDRIAVGMNIENTTTDVLTFYPDMGGTVVIGDMQLDANFMYTEGSIGGEIQSGVKKDGVIVFLVSEGKTIDISAVKELKFIFGDVTTSDYMTSEPVNFTVPVQE</sequence>
<evidence type="ECO:0000313" key="3">
    <source>
        <dbReference type="EMBL" id="MDN4608655.1"/>
    </source>
</evidence>